<name>A0A852SVL2_9MICO</name>
<gene>
    <name evidence="1" type="ORF">BJ963_000282</name>
</gene>
<protein>
    <submittedName>
        <fullName evidence="1">Uncharacterized protein</fullName>
    </submittedName>
</protein>
<dbReference type="RefSeq" id="WP_179454080.1">
    <property type="nucleotide sequence ID" value="NZ_BAAAPX010000001.1"/>
</dbReference>
<dbReference type="EMBL" id="JACCBJ010000001">
    <property type="protein sequence ID" value="NYD72763.1"/>
    <property type="molecule type" value="Genomic_DNA"/>
</dbReference>
<accession>A0A852SVL2</accession>
<evidence type="ECO:0000313" key="2">
    <source>
        <dbReference type="Proteomes" id="UP000589620"/>
    </source>
</evidence>
<reference evidence="1 2" key="1">
    <citation type="submission" date="2020-07" db="EMBL/GenBank/DDBJ databases">
        <title>Sequencing the genomes of 1000 actinobacteria strains.</title>
        <authorList>
            <person name="Klenk H.-P."/>
        </authorList>
    </citation>
    <scope>NUCLEOTIDE SEQUENCE [LARGE SCALE GENOMIC DNA]</scope>
    <source>
        <strain evidence="1 2">DSM 23871</strain>
    </source>
</reference>
<keyword evidence="2" id="KW-1185">Reference proteome</keyword>
<dbReference type="AlphaFoldDB" id="A0A852SVL2"/>
<organism evidence="1 2">
    <name type="scientific">Leifsonia soli</name>
    <dbReference type="NCBI Taxonomy" id="582665"/>
    <lineage>
        <taxon>Bacteria</taxon>
        <taxon>Bacillati</taxon>
        <taxon>Actinomycetota</taxon>
        <taxon>Actinomycetes</taxon>
        <taxon>Micrococcales</taxon>
        <taxon>Microbacteriaceae</taxon>
        <taxon>Leifsonia</taxon>
    </lineage>
</organism>
<proteinExistence type="predicted"/>
<sequence length="72" mass="7996">MTSFTFRECAHCGEQHPVLADGRTAIHFTGSGDRCAGSERRAHNEGVTAQQARVIEAELRRALRQVMRQQAS</sequence>
<dbReference type="Proteomes" id="UP000589620">
    <property type="component" value="Unassembled WGS sequence"/>
</dbReference>
<evidence type="ECO:0000313" key="1">
    <source>
        <dbReference type="EMBL" id="NYD72763.1"/>
    </source>
</evidence>
<comment type="caution">
    <text evidence="1">The sequence shown here is derived from an EMBL/GenBank/DDBJ whole genome shotgun (WGS) entry which is preliminary data.</text>
</comment>